<reference evidence="1" key="1">
    <citation type="submission" date="2020-11" db="EMBL/GenBank/DDBJ databases">
        <authorList>
            <consortium name="DOE Joint Genome Institute"/>
            <person name="Ahrendt S."/>
            <person name="Riley R."/>
            <person name="Andreopoulos W."/>
            <person name="Labutti K."/>
            <person name="Pangilinan J."/>
            <person name="Ruiz-Duenas F.J."/>
            <person name="Barrasa J.M."/>
            <person name="Sanchez-Garcia M."/>
            <person name="Camarero S."/>
            <person name="Miyauchi S."/>
            <person name="Serrano A."/>
            <person name="Linde D."/>
            <person name="Babiker R."/>
            <person name="Drula E."/>
            <person name="Ayuso-Fernandez I."/>
            <person name="Pacheco R."/>
            <person name="Padilla G."/>
            <person name="Ferreira P."/>
            <person name="Barriuso J."/>
            <person name="Kellner H."/>
            <person name="Castanera R."/>
            <person name="Alfaro M."/>
            <person name="Ramirez L."/>
            <person name="Pisabarro A.G."/>
            <person name="Kuo A."/>
            <person name="Tritt A."/>
            <person name="Lipzen A."/>
            <person name="He G."/>
            <person name="Yan M."/>
            <person name="Ng V."/>
            <person name="Cullen D."/>
            <person name="Martin F."/>
            <person name="Rosso M.-N."/>
            <person name="Henrissat B."/>
            <person name="Hibbett D."/>
            <person name="Martinez A.T."/>
            <person name="Grigoriev I.V."/>
        </authorList>
    </citation>
    <scope>NUCLEOTIDE SEQUENCE</scope>
    <source>
        <strain evidence="1">CIRM-BRFM 674</strain>
    </source>
</reference>
<organism evidence="1 2">
    <name type="scientific">Pholiota conissans</name>
    <dbReference type="NCBI Taxonomy" id="109636"/>
    <lineage>
        <taxon>Eukaryota</taxon>
        <taxon>Fungi</taxon>
        <taxon>Dikarya</taxon>
        <taxon>Basidiomycota</taxon>
        <taxon>Agaricomycotina</taxon>
        <taxon>Agaricomycetes</taxon>
        <taxon>Agaricomycetidae</taxon>
        <taxon>Agaricales</taxon>
        <taxon>Agaricineae</taxon>
        <taxon>Strophariaceae</taxon>
        <taxon>Pholiota</taxon>
    </lineage>
</organism>
<evidence type="ECO:0000313" key="1">
    <source>
        <dbReference type="EMBL" id="KAF9475798.1"/>
    </source>
</evidence>
<accession>A0A9P5YVC4</accession>
<proteinExistence type="predicted"/>
<dbReference type="AlphaFoldDB" id="A0A9P5YVC4"/>
<protein>
    <submittedName>
        <fullName evidence="1">Uncharacterized protein</fullName>
    </submittedName>
</protein>
<keyword evidence="2" id="KW-1185">Reference proteome</keyword>
<evidence type="ECO:0000313" key="2">
    <source>
        <dbReference type="Proteomes" id="UP000807469"/>
    </source>
</evidence>
<comment type="caution">
    <text evidence="1">The sequence shown here is derived from an EMBL/GenBank/DDBJ whole genome shotgun (WGS) entry which is preliminary data.</text>
</comment>
<sequence length="171" mass="19656">MRYQYDEVKSNLGDPVALLISVSLPLHLQDLALDLAISPSRFRSQFKSHIKIQHRLYPISTSNYTPYHFCRHVHIARQPRTRLPSLLPPSIVAHMYRRIYKRLMSIVSIYNIGDRAHNFHIPVCGLLFHRATRSGPPCVDLQSNPDLIRTNELVAPVIVLALRSRCQEVSL</sequence>
<gene>
    <name evidence="1" type="ORF">BDN70DRAFT_209730</name>
</gene>
<dbReference type="EMBL" id="MU155318">
    <property type="protein sequence ID" value="KAF9475798.1"/>
    <property type="molecule type" value="Genomic_DNA"/>
</dbReference>
<dbReference type="Proteomes" id="UP000807469">
    <property type="component" value="Unassembled WGS sequence"/>
</dbReference>
<name>A0A9P5YVC4_9AGAR</name>